<keyword evidence="2 4" id="KW-0479">Metal-binding</keyword>
<dbReference type="Gene3D" id="2.120.10.30">
    <property type="entry name" value="TolB, C-terminal domain"/>
    <property type="match status" value="1"/>
</dbReference>
<evidence type="ECO:0000256" key="2">
    <source>
        <dbReference type="ARBA" id="ARBA00022723"/>
    </source>
</evidence>
<reference evidence="6 7" key="1">
    <citation type="submission" date="2021-03" db="EMBL/GenBank/DDBJ databases">
        <title>Fibrella sp. HMF5405 genome sequencing and assembly.</title>
        <authorList>
            <person name="Kang H."/>
            <person name="Kim H."/>
            <person name="Bae S."/>
            <person name="Joh K."/>
        </authorList>
    </citation>
    <scope>NUCLEOTIDE SEQUENCE [LARGE SCALE GENOMIC DNA]</scope>
    <source>
        <strain evidence="6 7">HMF5405</strain>
    </source>
</reference>
<dbReference type="SUPFAM" id="SSF46626">
    <property type="entry name" value="Cytochrome c"/>
    <property type="match status" value="1"/>
</dbReference>
<evidence type="ECO:0000256" key="3">
    <source>
        <dbReference type="ARBA" id="ARBA00023004"/>
    </source>
</evidence>
<comment type="caution">
    <text evidence="6">The sequence shown here is derived from an EMBL/GenBank/DDBJ whole genome shotgun (WGS) entry which is preliminary data.</text>
</comment>
<evidence type="ECO:0000313" key="6">
    <source>
        <dbReference type="EMBL" id="MBO0950519.1"/>
    </source>
</evidence>
<organism evidence="6 7">
    <name type="scientific">Fibrella forsythiae</name>
    <dbReference type="NCBI Taxonomy" id="2817061"/>
    <lineage>
        <taxon>Bacteria</taxon>
        <taxon>Pseudomonadati</taxon>
        <taxon>Bacteroidota</taxon>
        <taxon>Cytophagia</taxon>
        <taxon>Cytophagales</taxon>
        <taxon>Spirosomataceae</taxon>
        <taxon>Fibrella</taxon>
    </lineage>
</organism>
<dbReference type="PROSITE" id="PS51007">
    <property type="entry name" value="CYTC"/>
    <property type="match status" value="1"/>
</dbReference>
<dbReference type="InterPro" id="IPR011042">
    <property type="entry name" value="6-blade_b-propeller_TolB-like"/>
</dbReference>
<accession>A0ABS3JMU3</accession>
<dbReference type="RefSeq" id="WP_207330464.1">
    <property type="nucleotide sequence ID" value="NZ_JAFMYW010000005.1"/>
</dbReference>
<evidence type="ECO:0000259" key="5">
    <source>
        <dbReference type="PROSITE" id="PS51007"/>
    </source>
</evidence>
<name>A0ABS3JMU3_9BACT</name>
<keyword evidence="1 4" id="KW-0349">Heme</keyword>
<dbReference type="Pfam" id="PF00034">
    <property type="entry name" value="Cytochrom_C"/>
    <property type="match status" value="1"/>
</dbReference>
<protein>
    <submittedName>
        <fullName evidence="6">C-type cytochrome</fullName>
    </submittedName>
</protein>
<evidence type="ECO:0000256" key="4">
    <source>
        <dbReference type="PROSITE-ProRule" id="PRU00433"/>
    </source>
</evidence>
<gene>
    <name evidence="6" type="ORF">J2I46_18125</name>
</gene>
<dbReference type="PANTHER" id="PTHR33546:SF1">
    <property type="entry name" value="LARGE, MULTIFUNCTIONAL SECRETED PROTEIN"/>
    <property type="match status" value="1"/>
</dbReference>
<dbReference type="Proteomes" id="UP000664628">
    <property type="component" value="Unassembled WGS sequence"/>
</dbReference>
<dbReference type="Gene3D" id="1.10.760.10">
    <property type="entry name" value="Cytochrome c-like domain"/>
    <property type="match status" value="1"/>
</dbReference>
<dbReference type="EMBL" id="JAFMYW010000005">
    <property type="protein sequence ID" value="MBO0950519.1"/>
    <property type="molecule type" value="Genomic_DNA"/>
</dbReference>
<feature type="domain" description="Cytochrome c" evidence="5">
    <location>
        <begin position="617"/>
        <end position="711"/>
    </location>
</feature>
<dbReference type="InterPro" id="IPR009056">
    <property type="entry name" value="Cyt_c-like_dom"/>
</dbReference>
<dbReference type="InterPro" id="IPR055557">
    <property type="entry name" value="DUF7133"/>
</dbReference>
<evidence type="ECO:0000256" key="1">
    <source>
        <dbReference type="ARBA" id="ARBA00022617"/>
    </source>
</evidence>
<evidence type="ECO:0000313" key="7">
    <source>
        <dbReference type="Proteomes" id="UP000664628"/>
    </source>
</evidence>
<dbReference type="Pfam" id="PF23500">
    <property type="entry name" value="DUF7133"/>
    <property type="match status" value="1"/>
</dbReference>
<dbReference type="InterPro" id="IPR036909">
    <property type="entry name" value="Cyt_c-like_dom_sf"/>
</dbReference>
<keyword evidence="7" id="KW-1185">Reference proteome</keyword>
<dbReference type="SUPFAM" id="SSF101898">
    <property type="entry name" value="NHL repeat"/>
    <property type="match status" value="1"/>
</dbReference>
<proteinExistence type="predicted"/>
<dbReference type="InterPro" id="IPR011989">
    <property type="entry name" value="ARM-like"/>
</dbReference>
<dbReference type="PANTHER" id="PTHR33546">
    <property type="entry name" value="LARGE, MULTIFUNCTIONAL SECRETED PROTEIN-RELATED"/>
    <property type="match status" value="1"/>
</dbReference>
<sequence>MAKTKRFTLAIASLLVLSMVLVGFQQIAGTRLIFSLDDYRVEDGFELKLIASESLLKAPVSLDFDNKGRMWVVEMIGYMPNLEGIGEEEPTGRISILEDRNKDGVADHAKVFLDKLVLPRALAHVYGGLLYVDGPKLWFVEIINDKPGKKTLVDPVYAEGGNVEHSSNGLMMNIDNWIYNANYNFRYQLRNGKWLKEVTSDRGQWGITKDNFGRLYYNNNSTTLQGDFVLPNKVIRNKYFKPVNAEQKRLTSNRVYPLHQTSVNRGYQAGVLDEKGLLKEVTAACGPLVYRGGAFPEGYDQNVFVCVPEANLIKRTILNVKDIQTTASQATEGNEFIASTDEGFRPVNLFNGPDGAIYVVDMHRGIIQHKAYISQYLTEQLASKKLDTLQNAGRILKITSKANKLNPIPDFTKATASQLVALLSSPNGWLRDRAQQVLIQKKDRMVVNQLVTLAKAENALSTAIHALYVLDGLNALTFETLSAVVKQSKQPETIAHALGLLERFATPQRVAAMKTMSTELLARNNETIDLYLSMALNPWLKLSDATFLPTLSEIEKKYATQKVVQEALTSGLDGKEEIYLASMNPSDLLKGNLTLTLNNRQKKQLNSIYVAEVNEVDNRTKGLKLFRSICATCHGADGKGIQDLAPPLKGSEYIDGSMKRLASIILHGVSGPIHVNGKLYQLNNEMPALLNNKDISDQDIVDIIQYTQNALAKEGKRISAADVKKMRERKPVGNGVLTEKQLLEDDFEK</sequence>
<dbReference type="Gene3D" id="1.25.10.10">
    <property type="entry name" value="Leucine-rich Repeat Variant"/>
    <property type="match status" value="1"/>
</dbReference>
<keyword evidence="3 4" id="KW-0408">Iron</keyword>